<evidence type="ECO:0000313" key="1">
    <source>
        <dbReference type="EMBL" id="TYJ56198.1"/>
    </source>
</evidence>
<dbReference type="Proteomes" id="UP000322245">
    <property type="component" value="Unassembled WGS sequence"/>
</dbReference>
<dbReference type="AlphaFoldDB" id="A0A5D3AZH0"/>
<evidence type="ECO:0000313" key="2">
    <source>
        <dbReference type="Proteomes" id="UP000322245"/>
    </source>
</evidence>
<protein>
    <submittedName>
        <fullName evidence="1">Uncharacterized protein</fullName>
    </submittedName>
</protein>
<sequence length="84" mass="10247">MPCWMPFPDSALDLDDFADENMYRAQLTPYATEERRSFWCAPEDELLRNRAIDNPRNILDYYVQCWIIYFLRIPFNMDCDMDDY</sequence>
<accession>A0A5D3AZH0</accession>
<dbReference type="EMBL" id="NIDF01000027">
    <property type="protein sequence ID" value="TYJ56198.1"/>
    <property type="molecule type" value="Genomic_DNA"/>
</dbReference>
<organism evidence="1 2">
    <name type="scientific">Cryptococcus floricola</name>
    <dbReference type="NCBI Taxonomy" id="2591691"/>
    <lineage>
        <taxon>Eukaryota</taxon>
        <taxon>Fungi</taxon>
        <taxon>Dikarya</taxon>
        <taxon>Basidiomycota</taxon>
        <taxon>Agaricomycotina</taxon>
        <taxon>Tremellomycetes</taxon>
        <taxon>Tremellales</taxon>
        <taxon>Cryptococcaceae</taxon>
        <taxon>Cryptococcus</taxon>
    </lineage>
</organism>
<reference evidence="1 2" key="1">
    <citation type="submission" date="2017-05" db="EMBL/GenBank/DDBJ databases">
        <title>The Genome Sequence of Tsuchiyaea wingfieldii DSM 27421.</title>
        <authorList>
            <person name="Cuomo C."/>
            <person name="Passer A."/>
            <person name="Billmyre B."/>
            <person name="Heitman J."/>
        </authorList>
    </citation>
    <scope>NUCLEOTIDE SEQUENCE [LARGE SCALE GENOMIC DNA]</scope>
    <source>
        <strain evidence="1 2">DSM 27421</strain>
    </source>
</reference>
<gene>
    <name evidence="1" type="ORF">B9479_003042</name>
</gene>
<keyword evidence="2" id="KW-1185">Reference proteome</keyword>
<name>A0A5D3AZH0_9TREE</name>
<proteinExistence type="predicted"/>
<comment type="caution">
    <text evidence="1">The sequence shown here is derived from an EMBL/GenBank/DDBJ whole genome shotgun (WGS) entry which is preliminary data.</text>
</comment>